<dbReference type="AlphaFoldDB" id="A0A167LAY7"/>
<comment type="caution">
    <text evidence="1">The sequence shown here is derived from an EMBL/GenBank/DDBJ whole genome shotgun (WGS) entry which is preliminary data.</text>
</comment>
<organism evidence="1 2">
    <name type="scientific">Pseudoalteromonas luteoviolacea S4060-1</name>
    <dbReference type="NCBI Taxonomy" id="1365257"/>
    <lineage>
        <taxon>Bacteria</taxon>
        <taxon>Pseudomonadati</taxon>
        <taxon>Pseudomonadota</taxon>
        <taxon>Gammaproteobacteria</taxon>
        <taxon>Alteromonadales</taxon>
        <taxon>Pseudoalteromonadaceae</taxon>
        <taxon>Pseudoalteromonas</taxon>
    </lineage>
</organism>
<dbReference type="PATRIC" id="fig|1365257.3.peg.3312"/>
<accession>A0A167LAY7</accession>
<dbReference type="EMBL" id="AUXX01000029">
    <property type="protein sequence ID" value="KZN64213.1"/>
    <property type="molecule type" value="Genomic_DNA"/>
</dbReference>
<sequence length="46" mass="5293">MPKVNLYKNQLVKFFTIGFLGHNGALSLNLHQSGEFYRLGANWHCQ</sequence>
<evidence type="ECO:0000313" key="1">
    <source>
        <dbReference type="EMBL" id="KZN64213.1"/>
    </source>
</evidence>
<evidence type="ECO:0000313" key="2">
    <source>
        <dbReference type="Proteomes" id="UP000076661"/>
    </source>
</evidence>
<gene>
    <name evidence="1" type="ORF">N478_22475</name>
</gene>
<dbReference type="Proteomes" id="UP000076661">
    <property type="component" value="Unassembled WGS sequence"/>
</dbReference>
<protein>
    <submittedName>
        <fullName evidence="1">Uncharacterized protein</fullName>
    </submittedName>
</protein>
<reference evidence="1 2" key="1">
    <citation type="submission" date="2013-07" db="EMBL/GenBank/DDBJ databases">
        <title>Comparative Genomic and Metabolomic Analysis of Twelve Strains of Pseudoalteromonas luteoviolacea.</title>
        <authorList>
            <person name="Vynne N.G."/>
            <person name="Mansson M."/>
            <person name="Gram L."/>
        </authorList>
    </citation>
    <scope>NUCLEOTIDE SEQUENCE [LARGE SCALE GENOMIC DNA]</scope>
    <source>
        <strain evidence="1 2">S4060-1</strain>
    </source>
</reference>
<name>A0A167LAY7_9GAMM</name>
<proteinExistence type="predicted"/>